<accession>Q890T5</accession>
<keyword evidence="1" id="KW-1133">Transmembrane helix</keyword>
<gene>
    <name evidence="2" type="ordered locus">CTC_02550</name>
</gene>
<dbReference type="AlphaFoldDB" id="Q890T5"/>
<dbReference type="KEGG" id="ctc:CTC_02550"/>
<evidence type="ECO:0008006" key="4">
    <source>
        <dbReference type="Google" id="ProtNLM"/>
    </source>
</evidence>
<evidence type="ECO:0000313" key="2">
    <source>
        <dbReference type="EMBL" id="AAO37010.1"/>
    </source>
</evidence>
<organism evidence="2 3">
    <name type="scientific">Clostridium tetani (strain Massachusetts / E88)</name>
    <dbReference type="NCBI Taxonomy" id="212717"/>
    <lineage>
        <taxon>Bacteria</taxon>
        <taxon>Bacillati</taxon>
        <taxon>Bacillota</taxon>
        <taxon>Clostridia</taxon>
        <taxon>Eubacteriales</taxon>
        <taxon>Clostridiaceae</taxon>
        <taxon>Clostridium</taxon>
    </lineage>
</organism>
<keyword evidence="1" id="KW-0472">Membrane</keyword>
<proteinExistence type="predicted"/>
<keyword evidence="3" id="KW-1185">Reference proteome</keyword>
<evidence type="ECO:0000313" key="3">
    <source>
        <dbReference type="Proteomes" id="UP000001412"/>
    </source>
</evidence>
<dbReference type="EMBL" id="AE015927">
    <property type="protein sequence ID" value="AAO37010.1"/>
    <property type="molecule type" value="Genomic_DNA"/>
</dbReference>
<dbReference type="Proteomes" id="UP000001412">
    <property type="component" value="Chromosome"/>
</dbReference>
<reference evidence="2 3" key="1">
    <citation type="journal article" date="2003" name="Proc. Natl. Acad. Sci. U.S.A.">
        <title>The genome sequence of Clostridium tetani, the causative agent of tetanus disease.</title>
        <authorList>
            <person name="Brueggemann H."/>
            <person name="Baumer S."/>
            <person name="Fricke W.F."/>
            <person name="Wiezer A."/>
            <person name="Liesegang H."/>
            <person name="Decker I."/>
            <person name="Herzberg C."/>
            <person name="Martinez-Arias R."/>
            <person name="Merkl R."/>
            <person name="Henne A."/>
            <person name="Gottschalk G."/>
        </authorList>
    </citation>
    <scope>NUCLEOTIDE SEQUENCE [LARGE SCALE GENOMIC DNA]</scope>
    <source>
        <strain evidence="3">Massachusetts / E88</strain>
    </source>
</reference>
<evidence type="ECO:0000256" key="1">
    <source>
        <dbReference type="SAM" id="Phobius"/>
    </source>
</evidence>
<protein>
    <recommendedName>
        <fullName evidence="4">DUF3829 domain-containing protein</fullName>
    </recommendedName>
</protein>
<sequence>MRRDIMKFNKNIRNITLSILLIFSISIPIFTLIYFNKNSEIIQYNKSIHTDVNNINKINKKVSSYTISGKFNASKCRDHLPNDVKTLLSTKVNLEKYKCNEKYKDMHNNLIKAVTNNIYTYEQLLAILNSPESQDVNKAFSSFKKYKEHSIKFYELFNNNNRRLKINLNKDFLGYLNLSTAYIEELANLQKDRDIKMSQYKDYFYSIDYVLSSFLEVRKDFSYYKGKIENGTIDINELLNEISTNKKELQDLKIDVSKISVPSDGIDCYILLSKALDDYISYIHSFEEDISKSAISPKSTVSKLYSQSDLNYKIMNDTYNDFIKYYSNLKDTVK</sequence>
<name>Q890T5_CLOTE</name>
<feature type="transmembrane region" description="Helical" evidence="1">
    <location>
        <begin position="12"/>
        <end position="35"/>
    </location>
</feature>
<dbReference type="STRING" id="212717.CTC_02550"/>
<keyword evidence="1" id="KW-0812">Transmembrane</keyword>
<dbReference type="HOGENOM" id="CLU_070530_0_0_9"/>